<dbReference type="InterPro" id="IPR015321">
    <property type="entry name" value="TypeI_recpt_CBD"/>
</dbReference>
<feature type="region of interest" description="Disordered" evidence="8">
    <location>
        <begin position="242"/>
        <end position="281"/>
    </location>
</feature>
<evidence type="ECO:0000256" key="4">
    <source>
        <dbReference type="ARBA" id="ARBA00022989"/>
    </source>
</evidence>
<proteinExistence type="predicted"/>
<keyword evidence="10" id="KW-1185">Reference proteome</keyword>
<dbReference type="Proteomes" id="UP000886700">
    <property type="component" value="Unplaced"/>
</dbReference>
<keyword evidence="5" id="KW-0472">Membrane</keyword>
<feature type="compositionally biased region" description="Gly residues" evidence="8">
    <location>
        <begin position="322"/>
        <end position="332"/>
    </location>
</feature>
<dbReference type="Pfam" id="PF09240">
    <property type="entry name" value="IL6Ra-bind"/>
    <property type="match status" value="1"/>
</dbReference>
<reference evidence="11" key="1">
    <citation type="submission" date="2025-08" db="UniProtKB">
        <authorList>
            <consortium name="RefSeq"/>
        </authorList>
    </citation>
    <scope>IDENTIFICATION</scope>
    <source>
        <tissue evidence="11">Liver</tissue>
    </source>
</reference>
<comment type="subcellular location">
    <subcellularLocation>
        <location evidence="1">Membrane</location>
        <topology evidence="1">Single-pass type I membrane protein</topology>
    </subcellularLocation>
</comment>
<evidence type="ECO:0000313" key="10">
    <source>
        <dbReference type="Proteomes" id="UP000886700"/>
    </source>
</evidence>
<dbReference type="SUPFAM" id="SSF49265">
    <property type="entry name" value="Fibronectin type III"/>
    <property type="match status" value="1"/>
</dbReference>
<dbReference type="Gene3D" id="2.60.40.3850">
    <property type="match status" value="1"/>
</dbReference>
<evidence type="ECO:0000256" key="5">
    <source>
        <dbReference type="ARBA" id="ARBA00023136"/>
    </source>
</evidence>
<feature type="compositionally biased region" description="Low complexity" evidence="8">
    <location>
        <begin position="362"/>
        <end position="374"/>
    </location>
</feature>
<dbReference type="InterPro" id="IPR013783">
    <property type="entry name" value="Ig-like_fold"/>
</dbReference>
<feature type="domain" description="Type I cytokine receptor cytokine-binding" evidence="9">
    <location>
        <begin position="184"/>
        <end position="220"/>
    </location>
</feature>
<accession>A0ABM2X888</accession>
<protein>
    <submittedName>
        <fullName evidence="11">Uncharacterized protein LOC110343149 isoform X4</fullName>
    </submittedName>
</protein>
<evidence type="ECO:0000256" key="2">
    <source>
        <dbReference type="ARBA" id="ARBA00022692"/>
    </source>
</evidence>
<evidence type="ECO:0000256" key="8">
    <source>
        <dbReference type="SAM" id="MobiDB-lite"/>
    </source>
</evidence>
<keyword evidence="6" id="KW-0675">Receptor</keyword>
<dbReference type="InterPro" id="IPR036116">
    <property type="entry name" value="FN3_sf"/>
</dbReference>
<evidence type="ECO:0000313" key="11">
    <source>
        <dbReference type="RefSeq" id="XP_040597126.1"/>
    </source>
</evidence>
<dbReference type="Gene3D" id="2.60.40.10">
    <property type="entry name" value="Immunoglobulins"/>
    <property type="match status" value="1"/>
</dbReference>
<evidence type="ECO:0000259" key="9">
    <source>
        <dbReference type="Pfam" id="PF09240"/>
    </source>
</evidence>
<keyword evidence="7" id="KW-0325">Glycoprotein</keyword>
<gene>
    <name evidence="11" type="primary">LOC110343149</name>
</gene>
<keyword evidence="2" id="KW-0812">Transmembrane</keyword>
<organism evidence="10 11">
    <name type="scientific">Mesocricetus auratus</name>
    <name type="common">Golden hamster</name>
    <dbReference type="NCBI Taxonomy" id="10036"/>
    <lineage>
        <taxon>Eukaryota</taxon>
        <taxon>Metazoa</taxon>
        <taxon>Chordata</taxon>
        <taxon>Craniata</taxon>
        <taxon>Vertebrata</taxon>
        <taxon>Euteleostomi</taxon>
        <taxon>Mammalia</taxon>
        <taxon>Eutheria</taxon>
        <taxon>Euarchontoglires</taxon>
        <taxon>Glires</taxon>
        <taxon>Rodentia</taxon>
        <taxon>Myomorpha</taxon>
        <taxon>Muroidea</taxon>
        <taxon>Cricetidae</taxon>
        <taxon>Cricetinae</taxon>
        <taxon>Mesocricetus</taxon>
    </lineage>
</organism>
<keyword evidence="3" id="KW-0732">Signal</keyword>
<evidence type="ECO:0000256" key="7">
    <source>
        <dbReference type="ARBA" id="ARBA00023180"/>
    </source>
</evidence>
<feature type="region of interest" description="Disordered" evidence="8">
    <location>
        <begin position="307"/>
        <end position="439"/>
    </location>
</feature>
<sequence>MGLAGRGRAQDAAANAVGAERGILTSVSGHTLCLPVPTVSHGRCPVAPCGAGHACPQPSDVREWRGPALLQPPSVPKGAPPELGAQGTWATSRVQEAGAWNCVAPGSLTHPDPFKMPATSSAPPHFLSPLLPKSDIGREHCRFPSLSLCHMTNISVFLPNDPGATATWILFPESDPNRPAAATDLHCWLHHVDHVSCRWGRGPGAPSDVQYRMFWRDARGPDPAHPAGQVQWQRHCPRELGDAEPIPPRVRVPAGNPQGSSLRAGNRAHLREPLPGPNPRLRLLPSPGEAIRHCRLQCLEPGRGIGLWPWGAEPGDSDDGGDACGSGGGTDGAGDPAAALPEASAPTHPKPQGPHGGESGARRAGSVGGSTARGMRGDASDGGLSCQLPIKAGPAATLPLPPQTRSGAAVTRGPPLSFADRKWGCQSPGASPLSVTHRK</sequence>
<evidence type="ECO:0000256" key="3">
    <source>
        <dbReference type="ARBA" id="ARBA00022729"/>
    </source>
</evidence>
<feature type="compositionally biased region" description="Low complexity" evidence="8">
    <location>
        <begin position="333"/>
        <end position="346"/>
    </location>
</feature>
<evidence type="ECO:0000256" key="6">
    <source>
        <dbReference type="ARBA" id="ARBA00023170"/>
    </source>
</evidence>
<name>A0ABM2X888_MESAU</name>
<keyword evidence="4" id="KW-1133">Transmembrane helix</keyword>
<dbReference type="RefSeq" id="XP_040597126.1">
    <property type="nucleotide sequence ID" value="XM_040741192.1"/>
</dbReference>
<evidence type="ECO:0000256" key="1">
    <source>
        <dbReference type="ARBA" id="ARBA00004479"/>
    </source>
</evidence>
<dbReference type="GeneID" id="110343149"/>